<dbReference type="OrthoDB" id="10022550at2759"/>
<evidence type="ECO:0000313" key="1">
    <source>
        <dbReference type="EMBL" id="CAF1381925.1"/>
    </source>
</evidence>
<dbReference type="Proteomes" id="UP000663882">
    <property type="component" value="Unassembled WGS sequence"/>
</dbReference>
<name>A0A815JSX5_9BILA</name>
<evidence type="ECO:0000313" key="2">
    <source>
        <dbReference type="Proteomes" id="UP000663882"/>
    </source>
</evidence>
<accession>A0A815JSX5</accession>
<gene>
    <name evidence="1" type="ORF">RFH988_LOCUS33894</name>
</gene>
<reference evidence="1" key="1">
    <citation type="submission" date="2021-02" db="EMBL/GenBank/DDBJ databases">
        <authorList>
            <person name="Nowell W R."/>
        </authorList>
    </citation>
    <scope>NUCLEOTIDE SEQUENCE</scope>
</reference>
<proteinExistence type="predicted"/>
<dbReference type="EMBL" id="CAJNOO010004458">
    <property type="protein sequence ID" value="CAF1381925.1"/>
    <property type="molecule type" value="Genomic_DNA"/>
</dbReference>
<comment type="caution">
    <text evidence="1">The sequence shown here is derived from an EMBL/GenBank/DDBJ whole genome shotgun (WGS) entry which is preliminary data.</text>
</comment>
<protein>
    <submittedName>
        <fullName evidence="1">Uncharacterized protein</fullName>
    </submittedName>
</protein>
<sequence>MFKEVDAAEIVARNEIAKKTEDAIATERPPPIANREAIINGNRPPLPRYPPPASDGRETICRMFFPSSGHMGFDTLKVSEELPPLEILREMILYETRLRLSDSIQDLMDLYHEDEAAVTFVHDLIQQHVVEYFGYQHVNALRTALYRFPDDPVVQAAFYVKHNRITQGLINQGQYAQDVNLYSLDGQPTNLFSQISVGQPLVVLTGSST</sequence>
<organism evidence="1 2">
    <name type="scientific">Rotaria sordida</name>
    <dbReference type="NCBI Taxonomy" id="392033"/>
    <lineage>
        <taxon>Eukaryota</taxon>
        <taxon>Metazoa</taxon>
        <taxon>Spiralia</taxon>
        <taxon>Gnathifera</taxon>
        <taxon>Rotifera</taxon>
        <taxon>Eurotatoria</taxon>
        <taxon>Bdelloidea</taxon>
        <taxon>Philodinida</taxon>
        <taxon>Philodinidae</taxon>
        <taxon>Rotaria</taxon>
    </lineage>
</organism>
<dbReference type="AlphaFoldDB" id="A0A815JSX5"/>